<name>A0A915D8Y4_9BILA</name>
<dbReference type="Proteomes" id="UP000887574">
    <property type="component" value="Unplaced"/>
</dbReference>
<dbReference type="GO" id="GO:0035303">
    <property type="term" value="P:regulation of dephosphorylation"/>
    <property type="evidence" value="ECO:0007669"/>
    <property type="project" value="TreeGrafter"/>
</dbReference>
<evidence type="ECO:0000313" key="1">
    <source>
        <dbReference type="Proteomes" id="UP000887574"/>
    </source>
</evidence>
<dbReference type="InterPro" id="IPR038511">
    <property type="entry name" value="TAP42/TAP46-like_sf"/>
</dbReference>
<keyword evidence="1" id="KW-1185">Reference proteome</keyword>
<evidence type="ECO:0000313" key="2">
    <source>
        <dbReference type="WBParaSite" id="jg16996"/>
    </source>
</evidence>
<sequence>MSVSDDSISSVLKVCENTIEECLQDKLGPSASSSRNDRLKDCIDKLQQICKLIHQQAIFSTNEQVQDLPTNSLSLLLVPAYLAYTIEEINVERERRSHYLRTAKMYYRQFLETLLNYDLISFKLPWLHPKDSGESDVSTTSSVPDNLVDAAQKRQRKINRLNQLKHLVEALAKLRIEQRRNDDEATQRETILILLRLWSVRAFAQLEKIEEELELLEFFEKRKNQTASEGHHDHQKPDENPLGAGMKTFTIVKSQEQKKVFGLGYPSVPTVTVDEWFDQLSARNGFGKGPEPSKLLQSEVMSMIRVQRRMTTMMMSRSGKSK</sequence>
<proteinExistence type="predicted"/>
<dbReference type="GO" id="GO:0051721">
    <property type="term" value="F:protein phosphatase 2A binding"/>
    <property type="evidence" value="ECO:0007669"/>
    <property type="project" value="TreeGrafter"/>
</dbReference>
<dbReference type="AlphaFoldDB" id="A0A915D8Y4"/>
<dbReference type="PANTHER" id="PTHR10933">
    <property type="entry name" value="IMMUNOGLOBULIN-BINDING PROTEIN 1"/>
    <property type="match status" value="1"/>
</dbReference>
<accession>A0A915D8Y4</accession>
<dbReference type="Pfam" id="PF04177">
    <property type="entry name" value="TAP42"/>
    <property type="match status" value="1"/>
</dbReference>
<dbReference type="PANTHER" id="PTHR10933:SF9">
    <property type="entry name" value="IMMUNOGLOBULIN-BINDING PROTEIN 1"/>
    <property type="match status" value="1"/>
</dbReference>
<organism evidence="1 2">
    <name type="scientific">Ditylenchus dipsaci</name>
    <dbReference type="NCBI Taxonomy" id="166011"/>
    <lineage>
        <taxon>Eukaryota</taxon>
        <taxon>Metazoa</taxon>
        <taxon>Ecdysozoa</taxon>
        <taxon>Nematoda</taxon>
        <taxon>Chromadorea</taxon>
        <taxon>Rhabditida</taxon>
        <taxon>Tylenchina</taxon>
        <taxon>Tylenchomorpha</taxon>
        <taxon>Sphaerularioidea</taxon>
        <taxon>Anguinidae</taxon>
        <taxon>Anguininae</taxon>
        <taxon>Ditylenchus</taxon>
    </lineage>
</organism>
<dbReference type="WBParaSite" id="jg16996">
    <property type="protein sequence ID" value="jg16996"/>
    <property type="gene ID" value="jg16996"/>
</dbReference>
<dbReference type="Gene3D" id="1.25.40.540">
    <property type="entry name" value="TAP42-like family"/>
    <property type="match status" value="1"/>
</dbReference>
<dbReference type="GO" id="GO:0005829">
    <property type="term" value="C:cytosol"/>
    <property type="evidence" value="ECO:0007669"/>
    <property type="project" value="TreeGrafter"/>
</dbReference>
<reference evidence="2" key="1">
    <citation type="submission" date="2022-11" db="UniProtKB">
        <authorList>
            <consortium name="WormBaseParasite"/>
        </authorList>
    </citation>
    <scope>IDENTIFICATION</scope>
</reference>
<dbReference type="GO" id="GO:0009966">
    <property type="term" value="P:regulation of signal transduction"/>
    <property type="evidence" value="ECO:0007669"/>
    <property type="project" value="InterPro"/>
</dbReference>
<dbReference type="InterPro" id="IPR007304">
    <property type="entry name" value="TAP46-like"/>
</dbReference>
<protein>
    <submittedName>
        <fullName evidence="2">Uncharacterized protein</fullName>
    </submittedName>
</protein>